<reference evidence="2" key="1">
    <citation type="submission" date="2018-01" db="EMBL/GenBank/DDBJ databases">
        <title>An insight into the sialome of Amazonian anophelines.</title>
        <authorList>
            <person name="Ribeiro J.M."/>
            <person name="Scarpassa V."/>
            <person name="Calvo E."/>
        </authorList>
    </citation>
    <scope>NUCLEOTIDE SEQUENCE</scope>
</reference>
<proteinExistence type="predicted"/>
<sequence>MFLCFFMFLPPCAVMANPFCTRPSWRCIGALVAGFWNIRVQSPPLFAFSSLLPFSGLQQVHGAHTRTHTVHAARGVAFCVLSFFSLSFPTLCETIPARHESHACIVLYFIATRC</sequence>
<name>A0A2M4D876_ANODA</name>
<dbReference type="AlphaFoldDB" id="A0A2M4D876"/>
<dbReference type="EMBL" id="GGFL01009578">
    <property type="protein sequence ID" value="MBW73756.1"/>
    <property type="molecule type" value="Transcribed_RNA"/>
</dbReference>
<organism evidence="2">
    <name type="scientific">Anopheles darlingi</name>
    <name type="common">Mosquito</name>
    <dbReference type="NCBI Taxonomy" id="43151"/>
    <lineage>
        <taxon>Eukaryota</taxon>
        <taxon>Metazoa</taxon>
        <taxon>Ecdysozoa</taxon>
        <taxon>Arthropoda</taxon>
        <taxon>Hexapoda</taxon>
        <taxon>Insecta</taxon>
        <taxon>Pterygota</taxon>
        <taxon>Neoptera</taxon>
        <taxon>Endopterygota</taxon>
        <taxon>Diptera</taxon>
        <taxon>Nematocera</taxon>
        <taxon>Culicoidea</taxon>
        <taxon>Culicidae</taxon>
        <taxon>Anophelinae</taxon>
        <taxon>Anopheles</taxon>
    </lineage>
</organism>
<feature type="signal peptide" evidence="1">
    <location>
        <begin position="1"/>
        <end position="16"/>
    </location>
</feature>
<feature type="chain" id="PRO_5014805156" evidence="1">
    <location>
        <begin position="17"/>
        <end position="114"/>
    </location>
</feature>
<protein>
    <submittedName>
        <fullName evidence="2">Putative secreted protein</fullName>
    </submittedName>
</protein>
<keyword evidence="1" id="KW-0732">Signal</keyword>
<accession>A0A2M4D876</accession>
<evidence type="ECO:0000313" key="2">
    <source>
        <dbReference type="EMBL" id="MBW73756.1"/>
    </source>
</evidence>
<evidence type="ECO:0000256" key="1">
    <source>
        <dbReference type="SAM" id="SignalP"/>
    </source>
</evidence>